<feature type="transmembrane region" description="Helical" evidence="1">
    <location>
        <begin position="216"/>
        <end position="238"/>
    </location>
</feature>
<organism evidence="2 3">
    <name type="scientific">Elephant endotheliotropic herpesvirus 4</name>
    <dbReference type="NCBI Taxonomy" id="548914"/>
    <lineage>
        <taxon>Viruses</taxon>
        <taxon>Duplodnaviria</taxon>
        <taxon>Heunggongvirae</taxon>
        <taxon>Peploviricota</taxon>
        <taxon>Herviviricetes</taxon>
        <taxon>Herpesvirales</taxon>
        <taxon>Orthoherpesviridae</taxon>
        <taxon>Betaherpesvirinae</taxon>
        <taxon>Proboscivirus</taxon>
    </lineage>
</organism>
<dbReference type="Proteomes" id="UP000161618">
    <property type="component" value="Segment"/>
</dbReference>
<feature type="transmembrane region" description="Helical" evidence="1">
    <location>
        <begin position="95"/>
        <end position="113"/>
    </location>
</feature>
<feature type="transmembrane region" description="Helical" evidence="1">
    <location>
        <begin position="186"/>
        <end position="204"/>
    </location>
</feature>
<feature type="transmembrane region" description="Helical" evidence="1">
    <location>
        <begin position="63"/>
        <end position="83"/>
    </location>
</feature>
<keyword evidence="1" id="KW-1133">Transmembrane helix</keyword>
<reference evidence="3" key="1">
    <citation type="journal article" date="2009" name="Vet. Pathol.">
        <title>Clinico-pathologic features of fatal disease attributed to new variants of endotheliotropic herpesviruses in two Asian elephants (Elephas maximus).</title>
        <authorList>
            <person name="Garner M.M."/>
            <person name="Helmick K."/>
            <person name="Ochsenreiter J."/>
            <person name="Richman L.K."/>
            <person name="Latimer E."/>
            <person name="Wise A.G."/>
            <person name="Maes R.K."/>
            <person name="Kiupel M."/>
            <person name="Nordhausen R.W."/>
            <person name="Zong J.C."/>
            <person name="Hayward G.S."/>
        </authorList>
    </citation>
    <scope>NUCLEOTIDE SEQUENCE [LARGE SCALE GENOMIC DNA]</scope>
</reference>
<keyword evidence="3" id="KW-1185">Reference proteome</keyword>
<dbReference type="EMBL" id="KT832477">
    <property type="protein sequence ID" value="ALM25939.1"/>
    <property type="molecule type" value="Genomic_DNA"/>
</dbReference>
<dbReference type="RefSeq" id="YP_009179247.1">
    <property type="nucleotide sequence ID" value="NC_028379.1"/>
</dbReference>
<reference evidence="2 3" key="5">
    <citation type="journal article" date="2016" name="MSphere">
        <title>Comparison of the Gene Coding Contents and Other Unusual Features of the GC-Rich and AT-Rich Branch Probosciviruses.</title>
        <authorList>
            <person name="Ling P.D."/>
            <person name="Long S.Y."/>
            <person name="Zong J.C."/>
            <person name="Heaggans S.Y."/>
            <person name="Qin X."/>
            <person name="Hayward G.S."/>
        </authorList>
    </citation>
    <scope>NUCLEOTIDE SEQUENCE [LARGE SCALE GENOMIC DNA]</scope>
    <source>
        <strain evidence="2">North American NAP69</strain>
    </source>
</reference>
<proteinExistence type="predicted"/>
<reference evidence="3" key="2">
    <citation type="journal article" date="2011" name="Vet. Microbiol.">
        <title>Detection and evaluation of novel herpesviruses in routine and pathological samples from Asian and African elephants: identification of two new probosciviruses (EEHV5 and EEHV6) and two new gammaherpesviruses (EGHV3B and EGHV5).</title>
        <authorList>
            <person name="Latimer E"/>
            <person name="Zong JC"/>
            <person name="Heaggans SY"/>
            <person name="Richman LK"/>
            <person name="Hayward GS."/>
        </authorList>
    </citation>
    <scope>NUCLEOTIDE SEQUENCE [LARGE SCALE GENOMIC DNA]</scope>
</reference>
<sequence length="298" mass="36180">MDDEKVERLFGYYVKNYNYSQGIMIAHRIEVMLRKMGVDLHEQYMFERYTGGYTRFYVKYDGYITLVLILVFIIFLLLCVFQYAACDNVIKRYKAYYDIILNCISTYILLLNFKDFKFLFDKNLIVAKNVLNSDISYMFFYIYKCVYLIMWLCFVYCIIVLNFYVKNNSLKQRYICFIKKLNRRMLIYLLYMLLRVDYSSLSGPPSNKPCTLLENVVVFLLYYIVFFLLSETCDAYLVISKKFSWKILVLIGMCMYVYDKHVYYNNIEEPYIFKKYFSVDFNMYSFLVYLFTKQLLLF</sequence>
<keyword evidence="1" id="KW-0812">Transmembrane</keyword>
<reference evidence="3" key="3">
    <citation type="journal article" date="2014" name="J. Virol.">
        <title>Comparative genome analysis of four elephant endotheliotropic herpesviruses, EEHV3, EEHV4, EEHV5, and EEHV6, from cases of hemorrhagic disease or viremia.</title>
        <authorList>
            <person name="Zong JC"/>
            <person name="Latimer EM"/>
            <person name="Long SY"/>
            <person name="Richman LK"/>
            <person name="Heaggans SY"/>
            <person name="Hayward GS."/>
        </authorList>
    </citation>
    <scope>NUCLEOTIDE SEQUENCE [LARGE SCALE GENOMIC DNA]</scope>
</reference>
<feature type="transmembrane region" description="Helical" evidence="1">
    <location>
        <begin position="141"/>
        <end position="165"/>
    </location>
</feature>
<dbReference type="GeneID" id="26196528"/>
<gene>
    <name evidence="2" type="primary">E9</name>
</gene>
<dbReference type="KEGG" id="vg:26196528"/>
<protein>
    <submittedName>
        <fullName evidence="2">Protein E9</fullName>
    </submittedName>
</protein>
<evidence type="ECO:0000313" key="2">
    <source>
        <dbReference type="EMBL" id="ALM25939.1"/>
    </source>
</evidence>
<keyword evidence="1" id="KW-0472">Membrane</keyword>
<reference evidence="2 3" key="4">
    <citation type="journal article" date="2016" name="MSphere">
        <title>Complete Genome Sequence of Elephant Endotheliotropic Herpesvirus 4, the First Example of a GC-Rich Branch Proboscivirus.</title>
        <authorList>
            <person name="Ling P.D."/>
            <person name="Long S.Y."/>
            <person name="Fuery A."/>
            <person name="Peng R.S."/>
            <person name="Heaggans S.Y."/>
            <person name="Qin X."/>
            <person name="Worley K.C."/>
            <person name="Dugan S."/>
            <person name="Hayward G.S."/>
        </authorList>
    </citation>
    <scope>NUCLEOTIDE SEQUENCE [LARGE SCALE GENOMIC DNA]</scope>
    <source>
        <strain evidence="2">North American NAP69</strain>
    </source>
</reference>
<accession>A0A0S1TKI5</accession>
<name>A0A0S1TKI5_9BETA</name>
<evidence type="ECO:0000256" key="1">
    <source>
        <dbReference type="SAM" id="Phobius"/>
    </source>
</evidence>
<evidence type="ECO:0000313" key="3">
    <source>
        <dbReference type="Proteomes" id="UP000161618"/>
    </source>
</evidence>